<dbReference type="GO" id="GO:0008831">
    <property type="term" value="F:dTDP-4-dehydrorhamnose reductase activity"/>
    <property type="evidence" value="ECO:0007669"/>
    <property type="project" value="UniProtKB-EC"/>
</dbReference>
<dbReference type="CDD" id="cd05254">
    <property type="entry name" value="dTDP_HR_like_SDR_e"/>
    <property type="match status" value="1"/>
</dbReference>
<dbReference type="AlphaFoldDB" id="A0A7C4S5E4"/>
<comment type="caution">
    <text evidence="2">The sequence shown here is derived from an EMBL/GenBank/DDBJ whole genome shotgun (WGS) entry which is preliminary data.</text>
</comment>
<organism evidence="2">
    <name type="scientific">Geoglobus ahangari</name>
    <dbReference type="NCBI Taxonomy" id="113653"/>
    <lineage>
        <taxon>Archaea</taxon>
        <taxon>Methanobacteriati</taxon>
        <taxon>Methanobacteriota</taxon>
        <taxon>Archaeoglobi</taxon>
        <taxon>Archaeoglobales</taxon>
        <taxon>Archaeoglobaceae</taxon>
        <taxon>Geoglobus</taxon>
    </lineage>
</organism>
<feature type="domain" description="RmlD-like substrate binding" evidence="1">
    <location>
        <begin position="1"/>
        <end position="287"/>
    </location>
</feature>
<dbReference type="InterPro" id="IPR029903">
    <property type="entry name" value="RmlD-like-bd"/>
</dbReference>
<proteinExistence type="predicted"/>
<evidence type="ECO:0000313" key="2">
    <source>
        <dbReference type="EMBL" id="HGU59289.1"/>
    </source>
</evidence>
<dbReference type="SUPFAM" id="SSF51735">
    <property type="entry name" value="NAD(P)-binding Rossmann-fold domains"/>
    <property type="match status" value="1"/>
</dbReference>
<dbReference type="Gene3D" id="3.90.25.10">
    <property type="entry name" value="UDP-galactose 4-epimerase, domain 1"/>
    <property type="match status" value="1"/>
</dbReference>
<name>A0A7C4S5E4_9EURY</name>
<dbReference type="EC" id="1.1.1.133" evidence="2"/>
<evidence type="ECO:0000259" key="1">
    <source>
        <dbReference type="Pfam" id="PF04321"/>
    </source>
</evidence>
<dbReference type="PANTHER" id="PTHR10491">
    <property type="entry name" value="DTDP-4-DEHYDRORHAMNOSE REDUCTASE"/>
    <property type="match status" value="1"/>
</dbReference>
<dbReference type="InterPro" id="IPR036291">
    <property type="entry name" value="NAD(P)-bd_dom_sf"/>
</dbReference>
<keyword evidence="2" id="KW-0560">Oxidoreductase</keyword>
<dbReference type="EMBL" id="DTAK01000021">
    <property type="protein sequence ID" value="HGU59289.1"/>
    <property type="molecule type" value="Genomic_DNA"/>
</dbReference>
<dbReference type="NCBIfam" id="TIGR01214">
    <property type="entry name" value="rmlD"/>
    <property type="match status" value="1"/>
</dbReference>
<sequence>MKILITGASSLPGYRTALEALKRGHEVIALYYRHSIPIEDEKLRKLAVDITQTSDLAKLILEEKPDVIVHMAALGDVDLCEKEKELAWKTTVKPSIEIASLASKLDSFAIYLSTDYVFDGEKGDYREKDAPNPVNYYGLTKLMGEVAFMTCEKYAIVRASTIYGFGPGRTNFAKYLFEKLKKGEPVKAVADQYTSPTQASLLGKAIIEVAEREMSGIFHVVGERMSRYEFAIRVAEALGLDKSLVQKAKMEEMKWIARRPRDSSLNCEQTKRRIITDFHSTETALKALKGEIA</sequence>
<protein>
    <submittedName>
        <fullName evidence="2">dTDP-4-dehydrorhamnose reductase</fullName>
        <ecNumber evidence="2">1.1.1.133</ecNumber>
    </submittedName>
</protein>
<reference evidence="2" key="1">
    <citation type="journal article" date="2020" name="mSystems">
        <title>Genome- and Community-Level Interaction Insights into Carbon Utilization and Element Cycling Functions of Hydrothermarchaeota in Hydrothermal Sediment.</title>
        <authorList>
            <person name="Zhou Z."/>
            <person name="Liu Y."/>
            <person name="Xu W."/>
            <person name="Pan J."/>
            <person name="Luo Z.H."/>
            <person name="Li M."/>
        </authorList>
    </citation>
    <scope>NUCLEOTIDE SEQUENCE [LARGE SCALE GENOMIC DNA]</scope>
    <source>
        <strain evidence="2">SpSt-62</strain>
    </source>
</reference>
<dbReference type="PANTHER" id="PTHR10491:SF4">
    <property type="entry name" value="METHIONINE ADENOSYLTRANSFERASE 2 SUBUNIT BETA"/>
    <property type="match status" value="1"/>
</dbReference>
<gene>
    <name evidence="2" type="primary">rfbD</name>
    <name evidence="2" type="ORF">ENT89_03765</name>
</gene>
<dbReference type="InterPro" id="IPR005913">
    <property type="entry name" value="dTDP_dehydrorham_reduct"/>
</dbReference>
<dbReference type="Gene3D" id="3.40.50.720">
    <property type="entry name" value="NAD(P)-binding Rossmann-like Domain"/>
    <property type="match status" value="1"/>
</dbReference>
<dbReference type="Pfam" id="PF04321">
    <property type="entry name" value="RmlD_sub_bind"/>
    <property type="match status" value="1"/>
</dbReference>
<accession>A0A7C4S5E4</accession>